<feature type="region of interest" description="Disordered" evidence="1">
    <location>
        <begin position="93"/>
        <end position="118"/>
    </location>
</feature>
<sequence length="118" mass="12665">MSARPFAFWLALSLAPALALSGGTSKSHKQARGLVRSAGEAKVIAERETGGKATSARRIPLNGASGGWEVEVRMPRDEKGWRCIIDADTRMVHSKTRIDQPGGRGQSEGPLRVVKGTR</sequence>
<evidence type="ECO:0000256" key="2">
    <source>
        <dbReference type="SAM" id="SignalP"/>
    </source>
</evidence>
<feature type="signal peptide" evidence="2">
    <location>
        <begin position="1"/>
        <end position="19"/>
    </location>
</feature>
<evidence type="ECO:0000256" key="1">
    <source>
        <dbReference type="SAM" id="MobiDB-lite"/>
    </source>
</evidence>
<reference evidence="3 4" key="1">
    <citation type="submission" date="2020-10" db="EMBL/GenBank/DDBJ databases">
        <title>Connecting structure to function with the recovery of over 1000 high-quality activated sludge metagenome-assembled genomes encoding full-length rRNA genes using long-read sequencing.</title>
        <authorList>
            <person name="Singleton C.M."/>
            <person name="Petriglieri F."/>
            <person name="Kristensen J.M."/>
            <person name="Kirkegaard R.H."/>
            <person name="Michaelsen T.Y."/>
            <person name="Andersen M.H."/>
            <person name="Karst S.M."/>
            <person name="Dueholm M.S."/>
            <person name="Nielsen P.H."/>
            <person name="Albertsen M."/>
        </authorList>
    </citation>
    <scope>NUCLEOTIDE SEQUENCE [LARGE SCALE GENOMIC DNA]</scope>
    <source>
        <strain evidence="3">OdNE_18-Q3-R46-58_MAXAC.008</strain>
    </source>
</reference>
<feature type="chain" id="PRO_5037804838" evidence="2">
    <location>
        <begin position="20"/>
        <end position="118"/>
    </location>
</feature>
<accession>A0A936K5R9</accession>
<gene>
    <name evidence="3" type="ORF">IPN91_06395</name>
</gene>
<evidence type="ECO:0000313" key="3">
    <source>
        <dbReference type="EMBL" id="MBK8572271.1"/>
    </source>
</evidence>
<keyword evidence="2" id="KW-0732">Signal</keyword>
<proteinExistence type="predicted"/>
<comment type="caution">
    <text evidence="3">The sequence shown here is derived from an EMBL/GenBank/DDBJ whole genome shotgun (WGS) entry which is preliminary data.</text>
</comment>
<dbReference type="Proteomes" id="UP000709959">
    <property type="component" value="Unassembled WGS sequence"/>
</dbReference>
<dbReference type="EMBL" id="JADKCH010000004">
    <property type="protein sequence ID" value="MBK8572271.1"/>
    <property type="molecule type" value="Genomic_DNA"/>
</dbReference>
<evidence type="ECO:0000313" key="4">
    <source>
        <dbReference type="Proteomes" id="UP000709959"/>
    </source>
</evidence>
<dbReference type="AlphaFoldDB" id="A0A936K5R9"/>
<name>A0A936K5R9_9BACT</name>
<organism evidence="3 4">
    <name type="scientific">Candidatus Geothrix odensensis</name>
    <dbReference type="NCBI Taxonomy" id="2954440"/>
    <lineage>
        <taxon>Bacteria</taxon>
        <taxon>Pseudomonadati</taxon>
        <taxon>Acidobacteriota</taxon>
        <taxon>Holophagae</taxon>
        <taxon>Holophagales</taxon>
        <taxon>Holophagaceae</taxon>
        <taxon>Geothrix</taxon>
    </lineage>
</organism>
<protein>
    <submittedName>
        <fullName evidence="3">PepSY domain-containing protein</fullName>
    </submittedName>
</protein>